<keyword evidence="2" id="KW-0804">Transcription</keyword>
<dbReference type="AlphaFoldDB" id="A0AAP3E6Q8"/>
<dbReference type="PANTHER" id="PTHR34236">
    <property type="entry name" value="DIMETHYL SULFOXIDE REDUCTASE TRANSCRIPTIONAL ACTIVATOR"/>
    <property type="match status" value="1"/>
</dbReference>
<evidence type="ECO:0000256" key="1">
    <source>
        <dbReference type="ARBA" id="ARBA00023015"/>
    </source>
</evidence>
<dbReference type="Gene3D" id="1.10.10.10">
    <property type="entry name" value="Winged helix-like DNA-binding domain superfamily/Winged helix DNA-binding domain"/>
    <property type="match status" value="1"/>
</dbReference>
<evidence type="ECO:0000259" key="3">
    <source>
        <dbReference type="Pfam" id="PF04967"/>
    </source>
</evidence>
<feature type="domain" description="HTH bat-type" evidence="3">
    <location>
        <begin position="158"/>
        <end position="209"/>
    </location>
</feature>
<dbReference type="GO" id="GO:0006355">
    <property type="term" value="P:regulation of DNA-templated transcription"/>
    <property type="evidence" value="ECO:0007669"/>
    <property type="project" value="InterPro"/>
</dbReference>
<organism evidence="5 6">
    <name type="scientific">Natronosalvus hydrolyticus</name>
    <dbReference type="NCBI Taxonomy" id="2979988"/>
    <lineage>
        <taxon>Archaea</taxon>
        <taxon>Methanobacteriati</taxon>
        <taxon>Methanobacteriota</taxon>
        <taxon>Stenosarchaea group</taxon>
        <taxon>Halobacteria</taxon>
        <taxon>Halobacteriales</taxon>
        <taxon>Natrialbaceae</taxon>
        <taxon>Natronosalvus</taxon>
    </lineage>
</organism>
<protein>
    <submittedName>
        <fullName evidence="5">Helix-turn-helix domain-containing protein</fullName>
    </submittedName>
</protein>
<dbReference type="Proteomes" id="UP001321047">
    <property type="component" value="Unassembled WGS sequence"/>
</dbReference>
<dbReference type="InterPro" id="IPR036388">
    <property type="entry name" value="WH-like_DNA-bd_sf"/>
</dbReference>
<sequence>MHEATFRLVGDSPFDEITAEYSASVSLWCNDHSDLLVIECPRASVEDVLERVDRFVGVSDSVVEGTRIVIATETCVKTHNMTAADTDLEGYDCLLLPPIRYRDGARLIRILALEPSKLTEYYRALLESFSVTVESKRELAVTDIGRSLSGEDPSTPSLSPRQREVFRCAVEGGYYEIPREISMTTVANRVGIDRRTADEHRRQAERKLLGSITL</sequence>
<keyword evidence="1" id="KW-0805">Transcription regulation</keyword>
<gene>
    <name evidence="5" type="ORF">OB919_09490</name>
</gene>
<evidence type="ECO:0000259" key="4">
    <source>
        <dbReference type="Pfam" id="PF24280"/>
    </source>
</evidence>
<accession>A0AAP3E6Q8</accession>
<keyword evidence="6" id="KW-1185">Reference proteome</keyword>
<dbReference type="Pfam" id="PF04967">
    <property type="entry name" value="HTH_10"/>
    <property type="match status" value="1"/>
</dbReference>
<comment type="caution">
    <text evidence="5">The sequence shown here is derived from an EMBL/GenBank/DDBJ whole genome shotgun (WGS) entry which is preliminary data.</text>
</comment>
<dbReference type="InterPro" id="IPR016032">
    <property type="entry name" value="Sig_transdc_resp-reg_C-effctor"/>
</dbReference>
<dbReference type="SUPFAM" id="SSF46894">
    <property type="entry name" value="C-terminal effector domain of the bipartite response regulators"/>
    <property type="match status" value="1"/>
</dbReference>
<evidence type="ECO:0000313" key="5">
    <source>
        <dbReference type="EMBL" id="MCU4752215.1"/>
    </source>
</evidence>
<dbReference type="InterPro" id="IPR007050">
    <property type="entry name" value="HTH_bacterioopsin"/>
</dbReference>
<feature type="domain" description="HVO-A0563 N-terminal" evidence="4">
    <location>
        <begin position="3"/>
        <end position="147"/>
    </location>
</feature>
<dbReference type="RefSeq" id="WP_342808557.1">
    <property type="nucleotide sequence ID" value="NZ_JAOPJZ010000006.1"/>
</dbReference>
<name>A0AAP3E6Q8_9EURY</name>
<dbReference type="Pfam" id="PF24280">
    <property type="entry name" value="HVO_A0563_N"/>
    <property type="match status" value="1"/>
</dbReference>
<evidence type="ECO:0000313" key="6">
    <source>
        <dbReference type="Proteomes" id="UP001321047"/>
    </source>
</evidence>
<dbReference type="GO" id="GO:0003677">
    <property type="term" value="F:DNA binding"/>
    <property type="evidence" value="ECO:0007669"/>
    <property type="project" value="InterPro"/>
</dbReference>
<proteinExistence type="predicted"/>
<dbReference type="EMBL" id="JAOPJZ010000006">
    <property type="protein sequence ID" value="MCU4752215.1"/>
    <property type="molecule type" value="Genomic_DNA"/>
</dbReference>
<reference evidence="5 6" key="1">
    <citation type="submission" date="2022-09" db="EMBL/GenBank/DDBJ databases">
        <title>Enrichment on poylsaccharides allowed isolation of novel metabolic and taxonomic groups of Haloarchaea.</title>
        <authorList>
            <person name="Sorokin D.Y."/>
            <person name="Elcheninov A.G."/>
            <person name="Khizhniak T.V."/>
            <person name="Kolganova T.V."/>
            <person name="Kublanov I.V."/>
        </authorList>
    </citation>
    <scope>NUCLEOTIDE SEQUENCE [LARGE SCALE GENOMIC DNA]</scope>
    <source>
        <strain evidence="5 6">AArc-curdl1</strain>
    </source>
</reference>
<dbReference type="InterPro" id="IPR056531">
    <property type="entry name" value="HVO_A0563_N"/>
</dbReference>
<dbReference type="PANTHER" id="PTHR34236:SF1">
    <property type="entry name" value="DIMETHYL SULFOXIDE REDUCTASE TRANSCRIPTIONAL ACTIVATOR"/>
    <property type="match status" value="1"/>
</dbReference>
<evidence type="ECO:0000256" key="2">
    <source>
        <dbReference type="ARBA" id="ARBA00023163"/>
    </source>
</evidence>